<evidence type="ECO:0000313" key="1">
    <source>
        <dbReference type="EMBL" id="GJE73810.1"/>
    </source>
</evidence>
<evidence type="ECO:0000313" key="2">
    <source>
        <dbReference type="Proteomes" id="UP001055093"/>
    </source>
</evidence>
<reference evidence="1" key="2">
    <citation type="submission" date="2021-08" db="EMBL/GenBank/DDBJ databases">
        <authorList>
            <person name="Tani A."/>
            <person name="Ola A."/>
            <person name="Ogura Y."/>
            <person name="Katsura K."/>
            <person name="Hayashi T."/>
        </authorList>
    </citation>
    <scope>NUCLEOTIDE SEQUENCE</scope>
    <source>
        <strain evidence="1">DSM 14458</strain>
    </source>
</reference>
<dbReference type="RefSeq" id="WP_137829543.1">
    <property type="nucleotide sequence ID" value="NZ_BPRE01000001.1"/>
</dbReference>
<gene>
    <name evidence="1" type="ORF">BGCPKDLD_0377</name>
</gene>
<reference evidence="1" key="1">
    <citation type="journal article" date="2021" name="Front. Microbiol.">
        <title>Comprehensive Comparative Genomics and Phenotyping of Methylobacterium Species.</title>
        <authorList>
            <person name="Alessa O."/>
            <person name="Ogura Y."/>
            <person name="Fujitani Y."/>
            <person name="Takami H."/>
            <person name="Hayashi T."/>
            <person name="Sahin N."/>
            <person name="Tani A."/>
        </authorList>
    </citation>
    <scope>NUCLEOTIDE SEQUENCE</scope>
    <source>
        <strain evidence="1">DSM 14458</strain>
    </source>
</reference>
<dbReference type="EMBL" id="BPRE01000001">
    <property type="protein sequence ID" value="GJE73810.1"/>
    <property type="molecule type" value="Genomic_DNA"/>
</dbReference>
<protein>
    <submittedName>
        <fullName evidence="1">Uncharacterized protein</fullName>
    </submittedName>
</protein>
<name>A0ABQ4UQ81_9HYPH</name>
<accession>A0ABQ4UQ81</accession>
<proteinExistence type="predicted"/>
<comment type="caution">
    <text evidence="1">The sequence shown here is derived from an EMBL/GenBank/DDBJ whole genome shotgun (WGS) entry which is preliminary data.</text>
</comment>
<sequence length="390" mass="41342">MLILGAGPAAALDGQDLLAKLRLQTERSGFVLAAERVEEVGRNLVLRGLRITATGGLDLPPLEAGELTLEGVTPRADGGYTIERIAVPDIAIDDEKSHFVLRNTVFTGCQIAPKPEGRALQDLTYCRSFAMGPAEIGAGGVPPVATFQRVTYAVREQPRDTGLTFEFRADGLSYNFEALGEAANSEEWKKVGLPKSQGSAGLKGRWSLADGRLVLEEGQLAMDGFGRLAVAFDLSGYTLDALSKMRKAVDPATIDSRDTTRKPSVAAQAAMLQMFAGLTINGASLRFEEGGLTKRLFAFLAEKQSLSPPQLVTVLKIAAAGEVTKRAQMLGQPLSEAALRAANAYLSDPRSLTVTLAPASPVPAIALLMAAQGEPEKLVTLLGVKARAND</sequence>
<dbReference type="Proteomes" id="UP001055093">
    <property type="component" value="Unassembled WGS sequence"/>
</dbReference>
<keyword evidence="2" id="KW-1185">Reference proteome</keyword>
<organism evidence="1 2">
    <name type="scientific">Methylorubrum suomiense</name>
    <dbReference type="NCBI Taxonomy" id="144191"/>
    <lineage>
        <taxon>Bacteria</taxon>
        <taxon>Pseudomonadati</taxon>
        <taxon>Pseudomonadota</taxon>
        <taxon>Alphaproteobacteria</taxon>
        <taxon>Hyphomicrobiales</taxon>
        <taxon>Methylobacteriaceae</taxon>
        <taxon>Methylorubrum</taxon>
    </lineage>
</organism>